<organism evidence="2 3">
    <name type="scientific">Abrus precatorius</name>
    <name type="common">Indian licorice</name>
    <name type="synonym">Glycine abrus</name>
    <dbReference type="NCBI Taxonomy" id="3816"/>
    <lineage>
        <taxon>Eukaryota</taxon>
        <taxon>Viridiplantae</taxon>
        <taxon>Streptophyta</taxon>
        <taxon>Embryophyta</taxon>
        <taxon>Tracheophyta</taxon>
        <taxon>Spermatophyta</taxon>
        <taxon>Magnoliopsida</taxon>
        <taxon>eudicotyledons</taxon>
        <taxon>Gunneridae</taxon>
        <taxon>Pentapetalae</taxon>
        <taxon>rosids</taxon>
        <taxon>fabids</taxon>
        <taxon>Fabales</taxon>
        <taxon>Fabaceae</taxon>
        <taxon>Papilionoideae</taxon>
        <taxon>50 kb inversion clade</taxon>
        <taxon>NPAAA clade</taxon>
        <taxon>indigoferoid/millettioid clade</taxon>
        <taxon>Abreae</taxon>
        <taxon>Abrus</taxon>
    </lineage>
</organism>
<gene>
    <name evidence="3" type="primary">LOC113865421</name>
</gene>
<keyword evidence="2" id="KW-1185">Reference proteome</keyword>
<feature type="region of interest" description="Disordered" evidence="1">
    <location>
        <begin position="118"/>
        <end position="149"/>
    </location>
</feature>
<sequence length="237" mass="27748">MESLNFQKVHVKKCSAKPQKHRHLRKIAKLLHYVEVCVVLVLISRFSTQLPVAIKNSCEYFRNFMGSPRFVFLLGNVIIMTLFAQSGHFSTHASAKPASEPDLYLEFLQNSTINHKVEAEDNRRKEKASARACQSNRGDESLIEEKHSTKTEGKGYRRCESEIVARVQSEKPRRMLQRCETERMERERERERRCYPEDGMSNDEFRRKVEAFIARQQRLRTQEHSETAVDILRAANY</sequence>
<feature type="compositionally biased region" description="Basic and acidic residues" evidence="1">
    <location>
        <begin position="118"/>
        <end position="129"/>
    </location>
</feature>
<dbReference type="KEGG" id="aprc:113865421"/>
<protein>
    <submittedName>
        <fullName evidence="3">Uncharacterized protein LOC113865421</fullName>
    </submittedName>
</protein>
<dbReference type="RefSeq" id="XP_027355748.1">
    <property type="nucleotide sequence ID" value="XM_027499947.1"/>
</dbReference>
<reference evidence="3" key="2">
    <citation type="submission" date="2025-08" db="UniProtKB">
        <authorList>
            <consortium name="RefSeq"/>
        </authorList>
    </citation>
    <scope>IDENTIFICATION</scope>
    <source>
        <tissue evidence="3">Young leaves</tissue>
    </source>
</reference>
<dbReference type="OrthoDB" id="1095087at2759"/>
<evidence type="ECO:0000313" key="2">
    <source>
        <dbReference type="Proteomes" id="UP000694853"/>
    </source>
</evidence>
<dbReference type="GeneID" id="113865421"/>
<evidence type="ECO:0000256" key="1">
    <source>
        <dbReference type="SAM" id="MobiDB-lite"/>
    </source>
</evidence>
<dbReference type="PANTHER" id="PTHR33640:SF8">
    <property type="entry name" value="TRANSMEMBRANE PROTEIN"/>
    <property type="match status" value="1"/>
</dbReference>
<accession>A0A8B8LK55</accession>
<feature type="compositionally biased region" description="Basic and acidic residues" evidence="1">
    <location>
        <begin position="137"/>
        <end position="149"/>
    </location>
</feature>
<dbReference type="Proteomes" id="UP000694853">
    <property type="component" value="Unplaced"/>
</dbReference>
<proteinExistence type="predicted"/>
<dbReference type="PANTHER" id="PTHR33640">
    <property type="entry name" value="TRANSMEMBRANE PROTEIN"/>
    <property type="match status" value="1"/>
</dbReference>
<name>A0A8B8LK55_ABRPR</name>
<dbReference type="AlphaFoldDB" id="A0A8B8LK55"/>
<reference evidence="2" key="1">
    <citation type="journal article" date="2019" name="Toxins">
        <title>Detection of Abrin-Like and Prepropulchellin-Like Toxin Genes and Transcripts Using Whole Genome Sequencing and Full-Length Transcript Sequencing of Abrus precatorius.</title>
        <authorList>
            <person name="Hovde B.T."/>
            <person name="Daligault H.E."/>
            <person name="Hanschen E.R."/>
            <person name="Kunde Y.A."/>
            <person name="Johnson M.B."/>
            <person name="Starkenburg S.R."/>
            <person name="Johnson S.L."/>
        </authorList>
    </citation>
    <scope>NUCLEOTIDE SEQUENCE [LARGE SCALE GENOMIC DNA]</scope>
</reference>
<evidence type="ECO:0000313" key="3">
    <source>
        <dbReference type="RefSeq" id="XP_027355748.1"/>
    </source>
</evidence>